<dbReference type="InterPro" id="IPR004443">
    <property type="entry name" value="YjeF_N_dom"/>
</dbReference>
<evidence type="ECO:0000256" key="1">
    <source>
        <dbReference type="ARBA" id="ARBA00000013"/>
    </source>
</evidence>
<dbReference type="GO" id="GO:0052856">
    <property type="term" value="F:NAD(P)HX epimerase activity"/>
    <property type="evidence" value="ECO:0007669"/>
    <property type="project" value="UniProtKB-UniRule"/>
</dbReference>
<evidence type="ECO:0000256" key="9">
    <source>
        <dbReference type="ARBA" id="ARBA00022958"/>
    </source>
</evidence>
<comment type="catalytic activity">
    <reaction evidence="15 17 19">
        <text>(6S)-NADHX + ADP = AMP + phosphate + NADH + H(+)</text>
        <dbReference type="Rhea" id="RHEA:32223"/>
        <dbReference type="ChEBI" id="CHEBI:15378"/>
        <dbReference type="ChEBI" id="CHEBI:43474"/>
        <dbReference type="ChEBI" id="CHEBI:57945"/>
        <dbReference type="ChEBI" id="CHEBI:64074"/>
        <dbReference type="ChEBI" id="CHEBI:456215"/>
        <dbReference type="ChEBI" id="CHEBI:456216"/>
        <dbReference type="EC" id="4.2.1.136"/>
    </reaction>
</comment>
<comment type="catalytic activity">
    <reaction evidence="1 18 19">
        <text>(6R)-NADHX = (6S)-NADHX</text>
        <dbReference type="Rhea" id="RHEA:32215"/>
        <dbReference type="ChEBI" id="CHEBI:64074"/>
        <dbReference type="ChEBI" id="CHEBI:64075"/>
        <dbReference type="EC" id="5.1.99.6"/>
    </reaction>
</comment>
<dbReference type="GO" id="GO:0046496">
    <property type="term" value="P:nicotinamide nucleotide metabolic process"/>
    <property type="evidence" value="ECO:0007669"/>
    <property type="project" value="UniProtKB-UniRule"/>
</dbReference>
<comment type="catalytic activity">
    <reaction evidence="2 18 19">
        <text>(6R)-NADPHX = (6S)-NADPHX</text>
        <dbReference type="Rhea" id="RHEA:32227"/>
        <dbReference type="ChEBI" id="CHEBI:64076"/>
        <dbReference type="ChEBI" id="CHEBI:64077"/>
        <dbReference type="EC" id="5.1.99.6"/>
    </reaction>
</comment>
<comment type="cofactor">
    <cofactor evidence="17">
        <name>Mg(2+)</name>
        <dbReference type="ChEBI" id="CHEBI:18420"/>
    </cofactor>
</comment>
<keyword evidence="23" id="KW-1185">Reference proteome</keyword>
<evidence type="ECO:0000256" key="8">
    <source>
        <dbReference type="ARBA" id="ARBA00022857"/>
    </source>
</evidence>
<evidence type="ECO:0000256" key="11">
    <source>
        <dbReference type="ARBA" id="ARBA00023235"/>
    </source>
</evidence>
<evidence type="ECO:0000256" key="2">
    <source>
        <dbReference type="ARBA" id="ARBA00000909"/>
    </source>
</evidence>
<feature type="binding site" evidence="18">
    <location>
        <position position="158"/>
    </location>
    <ligand>
        <name>(6S)-NADPHX</name>
        <dbReference type="ChEBI" id="CHEBI:64076"/>
    </ligand>
</feature>
<feature type="binding site" evidence="17">
    <location>
        <position position="367"/>
    </location>
    <ligand>
        <name>(6S)-NADPHX</name>
        <dbReference type="ChEBI" id="CHEBI:64076"/>
    </ligand>
</feature>
<dbReference type="EMBL" id="PIPO01000002">
    <property type="protein sequence ID" value="RUO34130.1"/>
    <property type="molecule type" value="Genomic_DNA"/>
</dbReference>
<comment type="similarity">
    <text evidence="3 19">In the N-terminal section; belongs to the NnrE/AIBP family.</text>
</comment>
<feature type="domain" description="YjeF N-terminal" evidence="21">
    <location>
        <begin position="15"/>
        <end position="215"/>
    </location>
</feature>
<comment type="catalytic activity">
    <reaction evidence="16 17 19">
        <text>(6S)-NADPHX + ADP = AMP + phosphate + NADPH + H(+)</text>
        <dbReference type="Rhea" id="RHEA:32235"/>
        <dbReference type="ChEBI" id="CHEBI:15378"/>
        <dbReference type="ChEBI" id="CHEBI:43474"/>
        <dbReference type="ChEBI" id="CHEBI:57783"/>
        <dbReference type="ChEBI" id="CHEBI:64076"/>
        <dbReference type="ChEBI" id="CHEBI:456215"/>
        <dbReference type="ChEBI" id="CHEBI:456216"/>
        <dbReference type="EC" id="4.2.1.136"/>
    </reaction>
</comment>
<dbReference type="PROSITE" id="PS51385">
    <property type="entry name" value="YJEF_N"/>
    <property type="match status" value="1"/>
</dbReference>
<dbReference type="EC" id="4.2.1.136" evidence="19"/>
<evidence type="ECO:0000256" key="4">
    <source>
        <dbReference type="ARBA" id="ARBA00009524"/>
    </source>
</evidence>
<evidence type="ECO:0000256" key="14">
    <source>
        <dbReference type="ARBA" id="ARBA00025153"/>
    </source>
</evidence>
<comment type="similarity">
    <text evidence="4 19">In the C-terminal section; belongs to the NnrD/CARKD family.</text>
</comment>
<keyword evidence="8 17" id="KW-0521">NADP</keyword>
<keyword evidence="7 17" id="KW-0067">ATP-binding</keyword>
<evidence type="ECO:0000256" key="13">
    <source>
        <dbReference type="ARBA" id="ARBA00023268"/>
    </source>
</evidence>
<evidence type="ECO:0000256" key="16">
    <source>
        <dbReference type="ARBA" id="ARBA00049209"/>
    </source>
</evidence>
<evidence type="ECO:0000259" key="20">
    <source>
        <dbReference type="PROSITE" id="PS51383"/>
    </source>
</evidence>
<comment type="similarity">
    <text evidence="17">Belongs to the NnrD/CARKD family.</text>
</comment>
<comment type="caution">
    <text evidence="22">The sequence shown here is derived from an EMBL/GenBank/DDBJ whole genome shotgun (WGS) entry which is preliminary data.</text>
</comment>
<dbReference type="Pfam" id="PF01256">
    <property type="entry name" value="Carb_kinase"/>
    <property type="match status" value="1"/>
</dbReference>
<keyword evidence="5 18" id="KW-0479">Metal-binding</keyword>
<dbReference type="Gene3D" id="3.40.50.10260">
    <property type="entry name" value="YjeF N-terminal domain"/>
    <property type="match status" value="1"/>
</dbReference>
<comment type="cofactor">
    <cofactor evidence="18 19">
        <name>K(+)</name>
        <dbReference type="ChEBI" id="CHEBI:29103"/>
    </cofactor>
    <text evidence="18 19">Binds 1 potassium ion per subunit.</text>
</comment>
<dbReference type="Proteomes" id="UP000287823">
    <property type="component" value="Unassembled WGS sequence"/>
</dbReference>
<dbReference type="InterPro" id="IPR000631">
    <property type="entry name" value="CARKD"/>
</dbReference>
<evidence type="ECO:0000259" key="21">
    <source>
        <dbReference type="PROSITE" id="PS51385"/>
    </source>
</evidence>
<feature type="binding site" evidence="18">
    <location>
        <begin position="129"/>
        <end position="135"/>
    </location>
    <ligand>
        <name>(6S)-NADPHX</name>
        <dbReference type="ChEBI" id="CHEBI:64076"/>
    </ligand>
</feature>
<sequence length="501" mass="52911">MTQSIPQQLYRPEQVRETEGRAAELAGLSMWQLMDRAGRAVFECLHAEYPVPQRVLVLCGSGNNGGDGYVVAKLASLAGYSVRVCAVKAPTTADSQRAQQEWHQQGGQTESLSDWQDVEADVVIDALLGTGLTSDVRGEIAEVIDALNESGIPVLAVDVPSGLNADSGRVLGCAVTATHTITMVAAKRGMFTGQAGDYCGKHWFADLGILREFRALNEASVWRLDASQLQHAFSKRPWNSHKGMFGHVLVIGGSDGMAGAARLTGLAALRAGAGKVSVICQPGQQSLVGLQPELMVRGLDAGDQAADELLAEADVIAVGPGLGQGSWGQAWWQKVADYDAPMVVDADALNWLAKSANRREDWVLTPHPGEAARLLQCSGSEVEADRWLAATRLEEQFGGIVVLKGAGSIVHGQEYTAVNTTGNPGLASAGMGDTLTGIIAALLAPLFSHSMQLRQNLAETVGYAVLLHGSAADEAAQAAPRGMLASDLMDAIRKQVNTDDD</sequence>
<reference evidence="22 23" key="1">
    <citation type="journal article" date="2011" name="Front. Microbiol.">
        <title>Genomic signatures of strain selection and enhancement in Bacillus atrophaeus var. globigii, a historical biowarfare simulant.</title>
        <authorList>
            <person name="Gibbons H.S."/>
            <person name="Broomall S.M."/>
            <person name="McNew L.A."/>
            <person name="Daligault H."/>
            <person name="Chapman C."/>
            <person name="Bruce D."/>
            <person name="Karavis M."/>
            <person name="Krepps M."/>
            <person name="McGregor P.A."/>
            <person name="Hong C."/>
            <person name="Park K.H."/>
            <person name="Akmal A."/>
            <person name="Feldman A."/>
            <person name="Lin J.S."/>
            <person name="Chang W.E."/>
            <person name="Higgs B.W."/>
            <person name="Demirev P."/>
            <person name="Lindquist J."/>
            <person name="Liem A."/>
            <person name="Fochler E."/>
            <person name="Read T.D."/>
            <person name="Tapia R."/>
            <person name="Johnson S."/>
            <person name="Bishop-Lilly K.A."/>
            <person name="Detter C."/>
            <person name="Han C."/>
            <person name="Sozhamannan S."/>
            <person name="Rosenzweig C.N."/>
            <person name="Skowronski E.W."/>
        </authorList>
    </citation>
    <scope>NUCLEOTIDE SEQUENCE [LARGE SCALE GENOMIC DNA]</scope>
    <source>
        <strain evidence="22 23">Y4G10-17</strain>
    </source>
</reference>
<dbReference type="PROSITE" id="PS51383">
    <property type="entry name" value="YJEF_C_3"/>
    <property type="match status" value="1"/>
</dbReference>
<keyword evidence="11 18" id="KW-0413">Isomerase</keyword>
<dbReference type="PIRSF" id="PIRSF017184">
    <property type="entry name" value="Nnr"/>
    <property type="match status" value="1"/>
</dbReference>
<comment type="caution">
    <text evidence="18">Lacks conserved residue(s) required for the propagation of feature annotation.</text>
</comment>
<dbReference type="InterPro" id="IPR017953">
    <property type="entry name" value="Carbohydrate_kinase_pred_CS"/>
</dbReference>
<keyword evidence="13" id="KW-0511">Multifunctional enzyme</keyword>
<dbReference type="AlphaFoldDB" id="A0A432WJZ9"/>
<evidence type="ECO:0000256" key="17">
    <source>
        <dbReference type="HAMAP-Rule" id="MF_01965"/>
    </source>
</evidence>
<evidence type="ECO:0000256" key="6">
    <source>
        <dbReference type="ARBA" id="ARBA00022741"/>
    </source>
</evidence>
<evidence type="ECO:0000256" key="7">
    <source>
        <dbReference type="ARBA" id="ARBA00022840"/>
    </source>
</evidence>
<keyword evidence="10 17" id="KW-0520">NAD</keyword>
<dbReference type="InterPro" id="IPR030677">
    <property type="entry name" value="Nnr"/>
</dbReference>
<evidence type="ECO:0000256" key="18">
    <source>
        <dbReference type="HAMAP-Rule" id="MF_01966"/>
    </source>
</evidence>
<dbReference type="GO" id="GO:0046872">
    <property type="term" value="F:metal ion binding"/>
    <property type="evidence" value="ECO:0007669"/>
    <property type="project" value="UniProtKB-UniRule"/>
</dbReference>
<feature type="binding site" evidence="18">
    <location>
        <position position="64"/>
    </location>
    <ligand>
        <name>K(+)</name>
        <dbReference type="ChEBI" id="CHEBI:29103"/>
    </ligand>
</feature>
<dbReference type="PANTHER" id="PTHR12592:SF0">
    <property type="entry name" value="ATP-DEPENDENT (S)-NAD(P)H-HYDRATE DEHYDRATASE"/>
    <property type="match status" value="1"/>
</dbReference>
<dbReference type="PANTHER" id="PTHR12592">
    <property type="entry name" value="ATP-DEPENDENT (S)-NAD(P)H-HYDRATE DEHYDRATASE FAMILY MEMBER"/>
    <property type="match status" value="1"/>
</dbReference>
<comment type="function">
    <text evidence="17">Catalyzes the dehydration of the S-form of NAD(P)HX at the expense of ADP, which is converted to AMP. Together with NAD(P)HX epimerase, which catalyzes the epimerization of the S- and R-forms, the enzyme allows the repair of both epimers of NAD(P)HX, a damaged form of NAD(P)H that is a result of enzymatic or heat-dependent hydration.</text>
</comment>
<dbReference type="CDD" id="cd01171">
    <property type="entry name" value="YXKO-related"/>
    <property type="match status" value="1"/>
</dbReference>
<keyword evidence="12 17" id="KW-0456">Lyase</keyword>
<evidence type="ECO:0000256" key="19">
    <source>
        <dbReference type="PIRNR" id="PIRNR017184"/>
    </source>
</evidence>
<dbReference type="GO" id="GO:0052855">
    <property type="term" value="F:ADP-dependent NAD(P)H-hydrate dehydratase activity"/>
    <property type="evidence" value="ECO:0007669"/>
    <property type="project" value="UniProtKB-UniRule"/>
</dbReference>
<evidence type="ECO:0000256" key="5">
    <source>
        <dbReference type="ARBA" id="ARBA00022723"/>
    </source>
</evidence>
<proteinExistence type="inferred from homology"/>
<dbReference type="Pfam" id="PF03853">
    <property type="entry name" value="YjeF_N"/>
    <property type="match status" value="1"/>
</dbReference>
<accession>A0A432WJZ9</accession>
<evidence type="ECO:0000313" key="23">
    <source>
        <dbReference type="Proteomes" id="UP000287823"/>
    </source>
</evidence>
<organism evidence="22 23">
    <name type="scientific">Aliidiomarina soli</name>
    <dbReference type="NCBI Taxonomy" id="1928574"/>
    <lineage>
        <taxon>Bacteria</taxon>
        <taxon>Pseudomonadati</taxon>
        <taxon>Pseudomonadota</taxon>
        <taxon>Gammaproteobacteria</taxon>
        <taxon>Alteromonadales</taxon>
        <taxon>Idiomarinaceae</taxon>
        <taxon>Aliidiomarina</taxon>
    </lineage>
</organism>
<dbReference type="GO" id="GO:0005524">
    <property type="term" value="F:ATP binding"/>
    <property type="evidence" value="ECO:0007669"/>
    <property type="project" value="UniProtKB-UniRule"/>
</dbReference>
<dbReference type="InterPro" id="IPR029056">
    <property type="entry name" value="Ribokinase-like"/>
</dbReference>
<dbReference type="EC" id="5.1.99.6" evidence="19"/>
<gene>
    <name evidence="17" type="primary">nnrD</name>
    <name evidence="18" type="synonym">nnrE</name>
    <name evidence="22" type="ORF">CWE14_05830</name>
</gene>
<evidence type="ECO:0000313" key="22">
    <source>
        <dbReference type="EMBL" id="RUO34130.1"/>
    </source>
</evidence>
<feature type="binding site" evidence="17">
    <location>
        <position position="260"/>
    </location>
    <ligand>
        <name>(6S)-NADPHX</name>
        <dbReference type="ChEBI" id="CHEBI:64076"/>
    </ligand>
</feature>
<feature type="domain" description="YjeF C-terminal" evidence="20">
    <location>
        <begin position="225"/>
        <end position="499"/>
    </location>
</feature>
<dbReference type="GO" id="GO:0110051">
    <property type="term" value="P:metabolite repair"/>
    <property type="evidence" value="ECO:0007669"/>
    <property type="project" value="TreeGrafter"/>
</dbReference>
<dbReference type="Gene3D" id="3.40.1190.20">
    <property type="match status" value="1"/>
</dbReference>
<feature type="binding site" evidence="17">
    <location>
        <position position="433"/>
    </location>
    <ligand>
        <name>(6S)-NADPHX</name>
        <dbReference type="ChEBI" id="CHEBI:64076"/>
    </ligand>
</feature>
<dbReference type="HAMAP" id="MF_01965">
    <property type="entry name" value="NADHX_dehydratase"/>
    <property type="match status" value="1"/>
</dbReference>
<name>A0A432WJZ9_9GAMM</name>
<protein>
    <recommendedName>
        <fullName evidence="19">Bifunctional NAD(P)H-hydrate repair enzyme</fullName>
    </recommendedName>
    <alternativeName>
        <fullName evidence="19">Nicotinamide nucleotide repair protein</fullName>
    </alternativeName>
    <domain>
        <recommendedName>
            <fullName evidence="19">ADP-dependent (S)-NAD(P)H-hydrate dehydratase</fullName>
            <ecNumber evidence="19">4.2.1.136</ecNumber>
        </recommendedName>
        <alternativeName>
            <fullName evidence="19">ADP-dependent NAD(P)HX dehydratase</fullName>
        </alternativeName>
    </domain>
    <domain>
        <recommendedName>
            <fullName evidence="19">NAD(P)H-hydrate epimerase</fullName>
            <ecNumber evidence="19">5.1.99.6</ecNumber>
        </recommendedName>
    </domain>
</protein>
<comment type="subunit">
    <text evidence="17">Homotetramer.</text>
</comment>
<dbReference type="NCBIfam" id="TIGR00197">
    <property type="entry name" value="yjeF_nterm"/>
    <property type="match status" value="1"/>
</dbReference>
<feature type="binding site" evidence="17">
    <location>
        <begin position="404"/>
        <end position="408"/>
    </location>
    <ligand>
        <name>AMP</name>
        <dbReference type="ChEBI" id="CHEBI:456215"/>
    </ligand>
</feature>
<keyword evidence="6 17" id="KW-0547">Nucleotide-binding</keyword>
<comment type="function">
    <text evidence="14 19">Bifunctional enzyme that catalyzes the epimerization of the S- and R-forms of NAD(P)HX and the dehydration of the S-form of NAD(P)HX at the expense of ADP, which is converted to AMP. This allows the repair of both epimers of NAD(P)HX, a damaged form of NAD(P)H that is a result of enzymatic or heat-dependent hydration.</text>
</comment>
<dbReference type="HAMAP" id="MF_01966">
    <property type="entry name" value="NADHX_epimerase"/>
    <property type="match status" value="1"/>
</dbReference>
<dbReference type="PROSITE" id="PS01050">
    <property type="entry name" value="YJEF_C_2"/>
    <property type="match status" value="1"/>
</dbReference>
<evidence type="ECO:0000256" key="3">
    <source>
        <dbReference type="ARBA" id="ARBA00006001"/>
    </source>
</evidence>
<evidence type="ECO:0000256" key="15">
    <source>
        <dbReference type="ARBA" id="ARBA00048238"/>
    </source>
</evidence>
<keyword evidence="9 18" id="KW-0630">Potassium</keyword>
<feature type="binding site" evidence="17">
    <location>
        <position position="432"/>
    </location>
    <ligand>
        <name>AMP</name>
        <dbReference type="ChEBI" id="CHEBI:456215"/>
    </ligand>
</feature>
<dbReference type="SUPFAM" id="SSF53613">
    <property type="entry name" value="Ribokinase-like"/>
    <property type="match status" value="1"/>
</dbReference>
<feature type="binding site" evidence="18">
    <location>
        <position position="161"/>
    </location>
    <ligand>
        <name>K(+)</name>
        <dbReference type="ChEBI" id="CHEBI:29103"/>
    </ligand>
</feature>
<feature type="binding site" evidence="18">
    <location>
        <begin position="63"/>
        <end position="67"/>
    </location>
    <ligand>
        <name>(6S)-NADPHX</name>
        <dbReference type="ChEBI" id="CHEBI:64076"/>
    </ligand>
</feature>
<evidence type="ECO:0000256" key="12">
    <source>
        <dbReference type="ARBA" id="ARBA00023239"/>
    </source>
</evidence>
<dbReference type="SUPFAM" id="SSF64153">
    <property type="entry name" value="YjeF N-terminal domain-like"/>
    <property type="match status" value="1"/>
</dbReference>
<feature type="binding site" evidence="18">
    <location>
        <position position="125"/>
    </location>
    <ligand>
        <name>K(+)</name>
        <dbReference type="ChEBI" id="CHEBI:29103"/>
    </ligand>
</feature>
<evidence type="ECO:0000256" key="10">
    <source>
        <dbReference type="ARBA" id="ARBA00023027"/>
    </source>
</evidence>
<dbReference type="NCBIfam" id="TIGR00196">
    <property type="entry name" value="yjeF_cterm"/>
    <property type="match status" value="1"/>
</dbReference>
<dbReference type="InterPro" id="IPR036652">
    <property type="entry name" value="YjeF_N_dom_sf"/>
</dbReference>
<comment type="function">
    <text evidence="18">Catalyzes the epimerization of the S- and R-forms of NAD(P)HX, a damaged form of NAD(P)H that is a result of enzymatic or heat-dependent hydration. This is a prerequisite for the S-specific NAD(P)H-hydrate dehydratase to allow the repair of both epimers of NAD(P)HX.</text>
</comment>
<feature type="binding site" evidence="17">
    <location>
        <position position="321"/>
    </location>
    <ligand>
        <name>(6S)-NADPHX</name>
        <dbReference type="ChEBI" id="CHEBI:64076"/>
    </ligand>
</feature>
<comment type="similarity">
    <text evidence="18">Belongs to the NnrE/AIBP family.</text>
</comment>